<reference evidence="2" key="1">
    <citation type="submission" date="2023-04" db="EMBL/GenBank/DDBJ databases">
        <title>Phytophthora lilii NBRC 32176.</title>
        <authorList>
            <person name="Ichikawa N."/>
            <person name="Sato H."/>
            <person name="Tonouchi N."/>
        </authorList>
    </citation>
    <scope>NUCLEOTIDE SEQUENCE</scope>
    <source>
        <strain evidence="2">NBRC 32176</strain>
    </source>
</reference>
<accession>A0A9W6TFR8</accession>
<comment type="caution">
    <text evidence="2">The sequence shown here is derived from an EMBL/GenBank/DDBJ whole genome shotgun (WGS) entry which is preliminary data.</text>
</comment>
<sequence>MASSDEESIPHMEEENYSETTTPVPVGTLDEDEGHFSGEIGVKGELYFTLDKDEYRAGELVTGRITVLVSEPLQCGGECRLLEEEGAVGLI</sequence>
<evidence type="ECO:0000256" key="1">
    <source>
        <dbReference type="SAM" id="MobiDB-lite"/>
    </source>
</evidence>
<dbReference type="EMBL" id="BSXW01000127">
    <property type="protein sequence ID" value="GMF12640.1"/>
    <property type="molecule type" value="Genomic_DNA"/>
</dbReference>
<evidence type="ECO:0000313" key="2">
    <source>
        <dbReference type="EMBL" id="GMF12640.1"/>
    </source>
</evidence>
<dbReference type="OrthoDB" id="7785529at2759"/>
<dbReference type="AlphaFoldDB" id="A0A9W6TFR8"/>
<organism evidence="2 3">
    <name type="scientific">Phytophthora lilii</name>
    <dbReference type="NCBI Taxonomy" id="2077276"/>
    <lineage>
        <taxon>Eukaryota</taxon>
        <taxon>Sar</taxon>
        <taxon>Stramenopiles</taxon>
        <taxon>Oomycota</taxon>
        <taxon>Peronosporomycetes</taxon>
        <taxon>Peronosporales</taxon>
        <taxon>Peronosporaceae</taxon>
        <taxon>Phytophthora</taxon>
    </lineage>
</organism>
<keyword evidence="3" id="KW-1185">Reference proteome</keyword>
<dbReference type="Proteomes" id="UP001165083">
    <property type="component" value="Unassembled WGS sequence"/>
</dbReference>
<gene>
    <name evidence="2" type="ORF">Plil01_000322000</name>
</gene>
<name>A0A9W6TFR8_9STRA</name>
<protein>
    <submittedName>
        <fullName evidence="2">Unnamed protein product</fullName>
    </submittedName>
</protein>
<evidence type="ECO:0000313" key="3">
    <source>
        <dbReference type="Proteomes" id="UP001165083"/>
    </source>
</evidence>
<proteinExistence type="predicted"/>
<feature type="region of interest" description="Disordered" evidence="1">
    <location>
        <begin position="1"/>
        <end position="30"/>
    </location>
</feature>